<dbReference type="Proteomes" id="UP001500200">
    <property type="component" value="Unassembled WGS sequence"/>
</dbReference>
<sequence length="62" mass="7011">MTLAETETVGDADCGWVVFTQAVSVNAIARLTIMKKRAETEVRGVMVCYPQIGFKTKRFQKW</sequence>
<comment type="caution">
    <text evidence="1">The sequence shown here is derived from an EMBL/GenBank/DDBJ whole genome shotgun (WGS) entry which is preliminary data.</text>
</comment>
<protein>
    <submittedName>
        <fullName evidence="1">Uncharacterized protein</fullName>
    </submittedName>
</protein>
<proteinExistence type="predicted"/>
<evidence type="ECO:0000313" key="1">
    <source>
        <dbReference type="EMBL" id="GAA5190006.1"/>
    </source>
</evidence>
<organism evidence="1 2">
    <name type="scientific">Arthrobacter gyeryongensis</name>
    <dbReference type="NCBI Taxonomy" id="1650592"/>
    <lineage>
        <taxon>Bacteria</taxon>
        <taxon>Bacillati</taxon>
        <taxon>Actinomycetota</taxon>
        <taxon>Actinomycetes</taxon>
        <taxon>Micrococcales</taxon>
        <taxon>Micrococcaceae</taxon>
        <taxon>Arthrobacter</taxon>
    </lineage>
</organism>
<keyword evidence="2" id="KW-1185">Reference proteome</keyword>
<dbReference type="EMBL" id="BAABKK010000004">
    <property type="protein sequence ID" value="GAA5190006.1"/>
    <property type="molecule type" value="Genomic_DNA"/>
</dbReference>
<name>A0ABP9S0T3_9MICC</name>
<accession>A0ABP9S0T3</accession>
<reference evidence="2" key="1">
    <citation type="journal article" date="2019" name="Int. J. Syst. Evol. Microbiol.">
        <title>The Global Catalogue of Microorganisms (GCM) 10K type strain sequencing project: providing services to taxonomists for standard genome sequencing and annotation.</title>
        <authorList>
            <consortium name="The Broad Institute Genomics Platform"/>
            <consortium name="The Broad Institute Genome Sequencing Center for Infectious Disease"/>
            <person name="Wu L."/>
            <person name="Ma J."/>
        </authorList>
    </citation>
    <scope>NUCLEOTIDE SEQUENCE [LARGE SCALE GENOMIC DNA]</scope>
    <source>
        <strain evidence="2">JCM 18514</strain>
    </source>
</reference>
<gene>
    <name evidence="1" type="ORF">GCM10023346_06000</name>
</gene>
<evidence type="ECO:0000313" key="2">
    <source>
        <dbReference type="Proteomes" id="UP001500200"/>
    </source>
</evidence>